<proteinExistence type="predicted"/>
<gene>
    <name evidence="2" type="ORF">PXEA_LOCUS22631</name>
</gene>
<dbReference type="EMBL" id="CAAALY010101090">
    <property type="protein sequence ID" value="VEL29191.1"/>
    <property type="molecule type" value="Genomic_DNA"/>
</dbReference>
<feature type="compositionally biased region" description="Polar residues" evidence="1">
    <location>
        <begin position="37"/>
        <end position="53"/>
    </location>
</feature>
<evidence type="ECO:0000313" key="2">
    <source>
        <dbReference type="EMBL" id="VEL29191.1"/>
    </source>
</evidence>
<evidence type="ECO:0000313" key="3">
    <source>
        <dbReference type="Proteomes" id="UP000784294"/>
    </source>
</evidence>
<dbReference type="AlphaFoldDB" id="A0A3S5CKQ6"/>
<keyword evidence="3" id="KW-1185">Reference proteome</keyword>
<feature type="region of interest" description="Disordered" evidence="1">
    <location>
        <begin position="1"/>
        <end position="22"/>
    </location>
</feature>
<feature type="region of interest" description="Disordered" evidence="1">
    <location>
        <begin position="37"/>
        <end position="66"/>
    </location>
</feature>
<dbReference type="Proteomes" id="UP000784294">
    <property type="component" value="Unassembled WGS sequence"/>
</dbReference>
<organism evidence="2 3">
    <name type="scientific">Protopolystoma xenopodis</name>
    <dbReference type="NCBI Taxonomy" id="117903"/>
    <lineage>
        <taxon>Eukaryota</taxon>
        <taxon>Metazoa</taxon>
        <taxon>Spiralia</taxon>
        <taxon>Lophotrochozoa</taxon>
        <taxon>Platyhelminthes</taxon>
        <taxon>Monogenea</taxon>
        <taxon>Polyopisthocotylea</taxon>
        <taxon>Polystomatidea</taxon>
        <taxon>Polystomatidae</taxon>
        <taxon>Protopolystoma</taxon>
    </lineage>
</organism>
<evidence type="ECO:0000256" key="1">
    <source>
        <dbReference type="SAM" id="MobiDB-lite"/>
    </source>
</evidence>
<sequence>MNECSARFHPKRARKSHGMRQHEYRIKAKRLQYNEIAPSSSGEIDQPISSSCTFIRHEGPPNNHIR</sequence>
<feature type="compositionally biased region" description="Basic residues" evidence="1">
    <location>
        <begin position="8"/>
        <end position="19"/>
    </location>
</feature>
<comment type="caution">
    <text evidence="2">The sequence shown here is derived from an EMBL/GenBank/DDBJ whole genome shotgun (WGS) entry which is preliminary data.</text>
</comment>
<name>A0A3S5CKQ6_9PLAT</name>
<reference evidence="2" key="1">
    <citation type="submission" date="2018-11" db="EMBL/GenBank/DDBJ databases">
        <authorList>
            <consortium name="Pathogen Informatics"/>
        </authorList>
    </citation>
    <scope>NUCLEOTIDE SEQUENCE</scope>
</reference>
<accession>A0A3S5CKQ6</accession>
<protein>
    <submittedName>
        <fullName evidence="2">Uncharacterized protein</fullName>
    </submittedName>
</protein>